<evidence type="ECO:0000256" key="3">
    <source>
        <dbReference type="RuleBase" id="RU003718"/>
    </source>
</evidence>
<dbReference type="Gene3D" id="3.40.50.2000">
    <property type="entry name" value="Glycogen Phosphorylase B"/>
    <property type="match status" value="2"/>
</dbReference>
<keyword evidence="3" id="KW-0328">Glycosyltransferase</keyword>
<evidence type="ECO:0000256" key="1">
    <source>
        <dbReference type="ARBA" id="ARBA00009995"/>
    </source>
</evidence>
<accession>A0A8T2RRQ1</accession>
<keyword evidence="2 3" id="KW-0808">Transferase</keyword>
<dbReference type="Proteomes" id="UP000825935">
    <property type="component" value="Chromosome 25"/>
</dbReference>
<dbReference type="CDD" id="cd03784">
    <property type="entry name" value="GT1_Gtf-like"/>
    <property type="match status" value="1"/>
</dbReference>
<dbReference type="PROSITE" id="PS00375">
    <property type="entry name" value="UDPGT"/>
    <property type="match status" value="1"/>
</dbReference>
<comment type="caution">
    <text evidence="5">The sequence shown here is derived from an EMBL/GenBank/DDBJ whole genome shotgun (WGS) entry which is preliminary data.</text>
</comment>
<dbReference type="InterPro" id="IPR035595">
    <property type="entry name" value="UDP_glycos_trans_CS"/>
</dbReference>
<dbReference type="InterPro" id="IPR002213">
    <property type="entry name" value="UDP_glucos_trans"/>
</dbReference>
<dbReference type="SUPFAM" id="SSF53756">
    <property type="entry name" value="UDP-Glycosyltransferase/glycogen phosphorylase"/>
    <property type="match status" value="1"/>
</dbReference>
<gene>
    <name evidence="5" type="ORF">KP509_25G074900</name>
</gene>
<dbReference type="EC" id="2.4.1.-" evidence="4"/>
<name>A0A8T2RRQ1_CERRI</name>
<dbReference type="GO" id="GO:0080044">
    <property type="term" value="F:quercetin 7-O-glucosyltransferase activity"/>
    <property type="evidence" value="ECO:0007669"/>
    <property type="project" value="TreeGrafter"/>
</dbReference>
<organism evidence="5 6">
    <name type="scientific">Ceratopteris richardii</name>
    <name type="common">Triangle waterfern</name>
    <dbReference type="NCBI Taxonomy" id="49495"/>
    <lineage>
        <taxon>Eukaryota</taxon>
        <taxon>Viridiplantae</taxon>
        <taxon>Streptophyta</taxon>
        <taxon>Embryophyta</taxon>
        <taxon>Tracheophyta</taxon>
        <taxon>Polypodiopsida</taxon>
        <taxon>Polypodiidae</taxon>
        <taxon>Polypodiales</taxon>
        <taxon>Pteridineae</taxon>
        <taxon>Pteridaceae</taxon>
        <taxon>Parkerioideae</taxon>
        <taxon>Ceratopteris</taxon>
    </lineage>
</organism>
<comment type="similarity">
    <text evidence="1 3">Belongs to the UDP-glycosyltransferase family.</text>
</comment>
<evidence type="ECO:0000256" key="4">
    <source>
        <dbReference type="RuleBase" id="RU362057"/>
    </source>
</evidence>
<evidence type="ECO:0000313" key="6">
    <source>
        <dbReference type="Proteomes" id="UP000825935"/>
    </source>
</evidence>
<evidence type="ECO:0000313" key="5">
    <source>
        <dbReference type="EMBL" id="KAH7299146.1"/>
    </source>
</evidence>
<dbReference type="PANTHER" id="PTHR11926:SF774">
    <property type="entry name" value="UDP-GLYCOSYLTRANSFERASE 85A1-RELATED"/>
    <property type="match status" value="1"/>
</dbReference>
<keyword evidence="6" id="KW-1185">Reference proteome</keyword>
<dbReference type="OrthoDB" id="5835829at2759"/>
<sequence length="466" mass="51519">MQPHALLLPYPETGHINPLMQLAKHLASQGILVTFVNTQYNHQRILQNNVGRLPADLGLPIRLLDIPDTLPDGENRDNDLYSFNQIILNIGPALENLIDKLTAAGEEITCLISDALAVQTLAVAKKYGIPRVAFWPPSGSAYAFFSHFVHAATQGTLPRNGLLQPDEIVSFPELPSVQGWKLPWLIAEDQAINEYVFGSVIQTMEVCAQSEWILGNCVHELEGSVIPSHFKRLTPIGPVLPSSTLQRASAKDNLFTTSLWTEEDSCLQWLDAQKPKSVLYVSLGSIAIVDKDQFHELALALEAAKLAILWVVRDDLTGEKGTQLPEGFLERTQERMKIVSWSPQVLVLSHSAIGGFLTHCGWNSSMEALSMGVPLLLWPQFADQYINADTLAKWGVGLKMTDARQKPVGRENITAQVGKLMLEHEGEVVRARAMEVRHLMLKAVEEGGSSFNNLQAFVSWMKALPS</sequence>
<dbReference type="FunFam" id="3.40.50.2000:FF:000060">
    <property type="entry name" value="Glycosyltransferase"/>
    <property type="match status" value="1"/>
</dbReference>
<reference evidence="5" key="1">
    <citation type="submission" date="2021-08" db="EMBL/GenBank/DDBJ databases">
        <title>WGS assembly of Ceratopteris richardii.</title>
        <authorList>
            <person name="Marchant D.B."/>
            <person name="Chen G."/>
            <person name="Jenkins J."/>
            <person name="Shu S."/>
            <person name="Leebens-Mack J."/>
            <person name="Grimwood J."/>
            <person name="Schmutz J."/>
            <person name="Soltis P."/>
            <person name="Soltis D."/>
            <person name="Chen Z.-H."/>
        </authorList>
    </citation>
    <scope>NUCLEOTIDE SEQUENCE</scope>
    <source>
        <strain evidence="5">Whitten #5841</strain>
        <tissue evidence="5">Leaf</tissue>
    </source>
</reference>
<evidence type="ECO:0000256" key="2">
    <source>
        <dbReference type="ARBA" id="ARBA00022679"/>
    </source>
</evidence>
<dbReference type="PANTHER" id="PTHR11926">
    <property type="entry name" value="GLUCOSYL/GLUCURONOSYL TRANSFERASES"/>
    <property type="match status" value="1"/>
</dbReference>
<dbReference type="EMBL" id="CM035430">
    <property type="protein sequence ID" value="KAH7299146.1"/>
    <property type="molecule type" value="Genomic_DNA"/>
</dbReference>
<dbReference type="Pfam" id="PF00201">
    <property type="entry name" value="UDPGT"/>
    <property type="match status" value="1"/>
</dbReference>
<dbReference type="AlphaFoldDB" id="A0A8T2RRQ1"/>
<protein>
    <recommendedName>
        <fullName evidence="4">Glycosyltransferase</fullName>
        <ecNumber evidence="4">2.4.1.-</ecNumber>
    </recommendedName>
</protein>
<dbReference type="GO" id="GO:0080043">
    <property type="term" value="F:quercetin 3-O-glucosyltransferase activity"/>
    <property type="evidence" value="ECO:0007669"/>
    <property type="project" value="TreeGrafter"/>
</dbReference>
<proteinExistence type="inferred from homology"/>